<feature type="region of interest" description="Disordered" evidence="1">
    <location>
        <begin position="147"/>
        <end position="166"/>
    </location>
</feature>
<dbReference type="Proteomes" id="UP000503129">
    <property type="component" value="Chromosome"/>
</dbReference>
<organism evidence="2 3">
    <name type="scientific">Brasilonema sennae CENA114</name>
    <dbReference type="NCBI Taxonomy" id="415709"/>
    <lineage>
        <taxon>Bacteria</taxon>
        <taxon>Bacillati</taxon>
        <taxon>Cyanobacteriota</taxon>
        <taxon>Cyanophyceae</taxon>
        <taxon>Nostocales</taxon>
        <taxon>Scytonemataceae</taxon>
        <taxon>Brasilonema</taxon>
        <taxon>Bromeliae group (in: Brasilonema)</taxon>
    </lineage>
</organism>
<evidence type="ECO:0000313" key="3">
    <source>
        <dbReference type="Proteomes" id="UP000503129"/>
    </source>
</evidence>
<reference evidence="2 3" key="1">
    <citation type="submission" date="2018-06" db="EMBL/GenBank/DDBJ databases">
        <title>Comparative genomics of Brasilonema spp. strains.</title>
        <authorList>
            <person name="Alvarenga D.O."/>
            <person name="Fiore M.F."/>
            <person name="Varani A.M."/>
        </authorList>
    </citation>
    <scope>NUCLEOTIDE SEQUENCE [LARGE SCALE GENOMIC DNA]</scope>
    <source>
        <strain evidence="2 3">CENA114</strain>
    </source>
</reference>
<dbReference type="RefSeq" id="WP_169265390.1">
    <property type="nucleotide sequence ID" value="NZ_CAWOXK010000001.1"/>
</dbReference>
<accession>A0A856MJ46</accession>
<gene>
    <name evidence="2" type="ORF">DP114_28985</name>
</gene>
<sequence>MLKRLIQWFKKFLQRLFGSNQSPAKTRENVHKEPPPPLSDTDLEFLFTELLEGVYQARGQAWAQKWLNNIEHRVPEERWVQWLERFGARLLASPTPNNELASRMVQLGELEIGEVGNVAYDIGMQLLTRTAAEPIWEYTGPDALKQTPVTTQTQNQQHDDMEEENLPEGEYQSVTLDQLFVLIQQDENLRKQICEQLGMETDDPQIIIQALLDQFQAANESTTNQAES</sequence>
<evidence type="ECO:0000313" key="2">
    <source>
        <dbReference type="EMBL" id="QDL11395.1"/>
    </source>
</evidence>
<protein>
    <submittedName>
        <fullName evidence="2">Uncharacterized protein</fullName>
    </submittedName>
</protein>
<dbReference type="KEGG" id="bsen:DP114_28985"/>
<keyword evidence="3" id="KW-1185">Reference proteome</keyword>
<proteinExistence type="predicted"/>
<name>A0A856MJ46_9CYAN</name>
<dbReference type="EMBL" id="CP030118">
    <property type="protein sequence ID" value="QDL11395.1"/>
    <property type="molecule type" value="Genomic_DNA"/>
</dbReference>
<evidence type="ECO:0000256" key="1">
    <source>
        <dbReference type="SAM" id="MobiDB-lite"/>
    </source>
</evidence>
<feature type="compositionally biased region" description="Low complexity" evidence="1">
    <location>
        <begin position="147"/>
        <end position="156"/>
    </location>
</feature>
<dbReference type="AlphaFoldDB" id="A0A856MJ46"/>